<evidence type="ECO:0000313" key="3">
    <source>
        <dbReference type="EMBL" id="SDL09793.1"/>
    </source>
</evidence>
<name>A0A1G9HBE3_9ACTN</name>
<evidence type="ECO:0000313" key="4">
    <source>
        <dbReference type="Proteomes" id="UP000199475"/>
    </source>
</evidence>
<dbReference type="RefSeq" id="WP_093248037.1">
    <property type="nucleotide sequence ID" value="NZ_FNGP01000001.1"/>
</dbReference>
<accession>A0A1G9HBE3</accession>
<sequence length="190" mass="20907">MKLNTDAEQRPEDQMDMDPGIGADGPAGIEAGGSERPGVAYWYPGRQDTTAVRILAMLRQYRDADQEIRKHTRSAMLLGDRDLLALRHLLEAQASGRSLRQKDLAHHLGISTASASAMVDRLSVAGYLRRVPHPDDRRSVAIELTDTTQTQVHAALYAYKARQLAAVETLTDEEQAAVVKFLDAMIRAAS</sequence>
<dbReference type="Pfam" id="PF01047">
    <property type="entry name" value="MarR"/>
    <property type="match status" value="1"/>
</dbReference>
<keyword evidence="3" id="KW-0238">DNA-binding</keyword>
<dbReference type="PANTHER" id="PTHR33164:SF43">
    <property type="entry name" value="HTH-TYPE TRANSCRIPTIONAL REPRESSOR YETL"/>
    <property type="match status" value="1"/>
</dbReference>
<feature type="region of interest" description="Disordered" evidence="1">
    <location>
        <begin position="1"/>
        <end position="31"/>
    </location>
</feature>
<feature type="domain" description="HTH marR-type" evidence="2">
    <location>
        <begin position="48"/>
        <end position="187"/>
    </location>
</feature>
<organism evidence="3 4">
    <name type="scientific">Tessaracoccus oleiagri</name>
    <dbReference type="NCBI Taxonomy" id="686624"/>
    <lineage>
        <taxon>Bacteria</taxon>
        <taxon>Bacillati</taxon>
        <taxon>Actinomycetota</taxon>
        <taxon>Actinomycetes</taxon>
        <taxon>Propionibacteriales</taxon>
        <taxon>Propionibacteriaceae</taxon>
        <taxon>Tessaracoccus</taxon>
    </lineage>
</organism>
<dbReference type="SMART" id="SM00347">
    <property type="entry name" value="HTH_MARR"/>
    <property type="match status" value="1"/>
</dbReference>
<dbReference type="OrthoDB" id="162531at2"/>
<dbReference type="PRINTS" id="PR00598">
    <property type="entry name" value="HTHMARR"/>
</dbReference>
<gene>
    <name evidence="3" type="ORF">SAMN04488242_0178</name>
</gene>
<reference evidence="3 4" key="1">
    <citation type="submission" date="2016-10" db="EMBL/GenBank/DDBJ databases">
        <authorList>
            <person name="de Groot N.N."/>
        </authorList>
    </citation>
    <scope>NUCLEOTIDE SEQUENCE [LARGE SCALE GENOMIC DNA]</scope>
    <source>
        <strain evidence="3 4">CGMCC 1.9159</strain>
    </source>
</reference>
<dbReference type="GO" id="GO:0003700">
    <property type="term" value="F:DNA-binding transcription factor activity"/>
    <property type="evidence" value="ECO:0007669"/>
    <property type="project" value="InterPro"/>
</dbReference>
<dbReference type="EMBL" id="FNGP01000001">
    <property type="protein sequence ID" value="SDL09793.1"/>
    <property type="molecule type" value="Genomic_DNA"/>
</dbReference>
<protein>
    <submittedName>
        <fullName evidence="3">DNA-binding transcriptional regulator, MarR family</fullName>
    </submittedName>
</protein>
<evidence type="ECO:0000256" key="1">
    <source>
        <dbReference type="SAM" id="MobiDB-lite"/>
    </source>
</evidence>
<dbReference type="GO" id="GO:0003677">
    <property type="term" value="F:DNA binding"/>
    <property type="evidence" value="ECO:0007669"/>
    <property type="project" value="UniProtKB-KW"/>
</dbReference>
<feature type="compositionally biased region" description="Basic and acidic residues" evidence="1">
    <location>
        <begin position="1"/>
        <end position="13"/>
    </location>
</feature>
<dbReference type="Proteomes" id="UP000199475">
    <property type="component" value="Unassembled WGS sequence"/>
</dbReference>
<evidence type="ECO:0000259" key="2">
    <source>
        <dbReference type="PROSITE" id="PS50995"/>
    </source>
</evidence>
<dbReference type="PANTHER" id="PTHR33164">
    <property type="entry name" value="TRANSCRIPTIONAL REGULATOR, MARR FAMILY"/>
    <property type="match status" value="1"/>
</dbReference>
<dbReference type="STRING" id="686624.SAMN04488242_0178"/>
<dbReference type="InterPro" id="IPR036390">
    <property type="entry name" value="WH_DNA-bd_sf"/>
</dbReference>
<dbReference type="InterPro" id="IPR039422">
    <property type="entry name" value="MarR/SlyA-like"/>
</dbReference>
<dbReference type="Gene3D" id="1.10.10.10">
    <property type="entry name" value="Winged helix-like DNA-binding domain superfamily/Winged helix DNA-binding domain"/>
    <property type="match status" value="1"/>
</dbReference>
<dbReference type="InterPro" id="IPR000835">
    <property type="entry name" value="HTH_MarR-typ"/>
</dbReference>
<dbReference type="GO" id="GO:0006950">
    <property type="term" value="P:response to stress"/>
    <property type="evidence" value="ECO:0007669"/>
    <property type="project" value="TreeGrafter"/>
</dbReference>
<proteinExistence type="predicted"/>
<dbReference type="InterPro" id="IPR036388">
    <property type="entry name" value="WH-like_DNA-bd_sf"/>
</dbReference>
<dbReference type="PROSITE" id="PS50995">
    <property type="entry name" value="HTH_MARR_2"/>
    <property type="match status" value="1"/>
</dbReference>
<keyword evidence="4" id="KW-1185">Reference proteome</keyword>
<dbReference type="SUPFAM" id="SSF46785">
    <property type="entry name" value="Winged helix' DNA-binding domain"/>
    <property type="match status" value="1"/>
</dbReference>
<dbReference type="AlphaFoldDB" id="A0A1G9HBE3"/>